<feature type="compositionally biased region" description="Basic and acidic residues" evidence="1">
    <location>
        <begin position="73"/>
        <end position="87"/>
    </location>
</feature>
<feature type="compositionally biased region" description="Basic and acidic residues" evidence="1">
    <location>
        <begin position="99"/>
        <end position="112"/>
    </location>
</feature>
<dbReference type="AlphaFoldDB" id="A0AAQ3KTK8"/>
<protein>
    <submittedName>
        <fullName evidence="2">Uncharacterized protein</fullName>
    </submittedName>
</protein>
<keyword evidence="3" id="KW-1185">Reference proteome</keyword>
<name>A0AAQ3KTK8_9LILI</name>
<sequence>MGTPRGADLIPGDRIEEHDLVMYDMISYGQQSTDEETPNAGDEFTTPTSDWADELRSLKTPEMQPSKIFGRGEWADTDSRRSPSRWKDRARRHGAMAPRRNDCLDVGADDRATSTTGDGDWGAIDEKEMGRV</sequence>
<organism evidence="2 3">
    <name type="scientific">Canna indica</name>
    <name type="common">Indian-shot</name>
    <dbReference type="NCBI Taxonomy" id="4628"/>
    <lineage>
        <taxon>Eukaryota</taxon>
        <taxon>Viridiplantae</taxon>
        <taxon>Streptophyta</taxon>
        <taxon>Embryophyta</taxon>
        <taxon>Tracheophyta</taxon>
        <taxon>Spermatophyta</taxon>
        <taxon>Magnoliopsida</taxon>
        <taxon>Liliopsida</taxon>
        <taxon>Zingiberales</taxon>
        <taxon>Cannaceae</taxon>
        <taxon>Canna</taxon>
    </lineage>
</organism>
<evidence type="ECO:0000256" key="1">
    <source>
        <dbReference type="SAM" id="MobiDB-lite"/>
    </source>
</evidence>
<reference evidence="2 3" key="1">
    <citation type="submission" date="2023-10" db="EMBL/GenBank/DDBJ databases">
        <title>Chromosome-scale genome assembly provides insights into flower coloration mechanisms of Canna indica.</title>
        <authorList>
            <person name="Li C."/>
        </authorList>
    </citation>
    <scope>NUCLEOTIDE SEQUENCE [LARGE SCALE GENOMIC DNA]</scope>
    <source>
        <tissue evidence="2">Flower</tissue>
    </source>
</reference>
<evidence type="ECO:0000313" key="3">
    <source>
        <dbReference type="Proteomes" id="UP001327560"/>
    </source>
</evidence>
<dbReference type="Proteomes" id="UP001327560">
    <property type="component" value="Chromosome 7"/>
</dbReference>
<proteinExistence type="predicted"/>
<gene>
    <name evidence="2" type="ORF">Cni_G23688</name>
</gene>
<accession>A0AAQ3KTK8</accession>
<evidence type="ECO:0000313" key="2">
    <source>
        <dbReference type="EMBL" id="WOL14907.1"/>
    </source>
</evidence>
<dbReference type="EMBL" id="CP136896">
    <property type="protein sequence ID" value="WOL14907.1"/>
    <property type="molecule type" value="Genomic_DNA"/>
</dbReference>
<feature type="region of interest" description="Disordered" evidence="1">
    <location>
        <begin position="61"/>
        <end position="132"/>
    </location>
</feature>